<dbReference type="Gene3D" id="1.10.8.10">
    <property type="entry name" value="DNA helicase RuvA subunit, C-terminal domain"/>
    <property type="match status" value="1"/>
</dbReference>
<dbReference type="InterPro" id="IPR010994">
    <property type="entry name" value="RuvA_2-like"/>
</dbReference>
<dbReference type="Gene3D" id="1.10.150.20">
    <property type="entry name" value="5' to 3' exonuclease, C-terminal subdomain"/>
    <property type="match status" value="1"/>
</dbReference>
<dbReference type="InterPro" id="IPR011114">
    <property type="entry name" value="RuvA_C"/>
</dbReference>
<dbReference type="SUPFAM" id="SSF47781">
    <property type="entry name" value="RuvA domain 2-like"/>
    <property type="match status" value="1"/>
</dbReference>
<dbReference type="Pfam" id="PF07499">
    <property type="entry name" value="RuvA_C"/>
    <property type="match status" value="1"/>
</dbReference>
<keyword evidence="1 6" id="KW-0963">Cytoplasm</keyword>
<dbReference type="HOGENOM" id="CLU_087936_2_1_7"/>
<evidence type="ECO:0000313" key="8">
    <source>
        <dbReference type="EMBL" id="ACV69030.1"/>
    </source>
</evidence>
<accession>C8X3N3</accession>
<dbReference type="Proteomes" id="UP000001052">
    <property type="component" value="Chromosome"/>
</dbReference>
<dbReference type="SUPFAM" id="SSF46929">
    <property type="entry name" value="DNA helicase RuvA subunit, C-terminal domain"/>
    <property type="match status" value="1"/>
</dbReference>
<dbReference type="NCBIfam" id="TIGR00084">
    <property type="entry name" value="ruvA"/>
    <property type="match status" value="1"/>
</dbReference>
<dbReference type="STRING" id="485915.Dret_1746"/>
<feature type="domain" description="Helix-hairpin-helix DNA-binding motif class 1" evidence="7">
    <location>
        <begin position="73"/>
        <end position="92"/>
    </location>
</feature>
<dbReference type="InterPro" id="IPR012340">
    <property type="entry name" value="NA-bd_OB-fold"/>
</dbReference>
<evidence type="ECO:0000256" key="6">
    <source>
        <dbReference type="HAMAP-Rule" id="MF_00031"/>
    </source>
</evidence>
<dbReference type="GO" id="GO:0006310">
    <property type="term" value="P:DNA recombination"/>
    <property type="evidence" value="ECO:0007669"/>
    <property type="project" value="UniProtKB-UniRule"/>
</dbReference>
<evidence type="ECO:0000256" key="5">
    <source>
        <dbReference type="ARBA" id="ARBA00023204"/>
    </source>
</evidence>
<dbReference type="InterPro" id="IPR000085">
    <property type="entry name" value="RuvA"/>
</dbReference>
<comment type="function">
    <text evidence="6">The RuvA-RuvB-RuvC complex processes Holliday junction (HJ) DNA during genetic recombination and DNA repair, while the RuvA-RuvB complex plays an important role in the rescue of blocked DNA replication forks via replication fork reversal (RFR). RuvA specifically binds to HJ cruciform DNA, conferring on it an open structure. The RuvB hexamer acts as an ATP-dependent pump, pulling dsDNA into and through the RuvAB complex. HJ branch migration allows RuvC to scan DNA until it finds its consensus sequence, where it cleaves and resolves the cruciform DNA.</text>
</comment>
<dbReference type="EMBL" id="CP001734">
    <property type="protein sequence ID" value="ACV69030.1"/>
    <property type="molecule type" value="Genomic_DNA"/>
</dbReference>
<dbReference type="SMART" id="SM00278">
    <property type="entry name" value="HhH1"/>
    <property type="match status" value="2"/>
</dbReference>
<dbReference type="GO" id="GO:0048476">
    <property type="term" value="C:Holliday junction resolvase complex"/>
    <property type="evidence" value="ECO:0007669"/>
    <property type="project" value="UniProtKB-UniRule"/>
</dbReference>
<keyword evidence="4 6" id="KW-0233">DNA recombination</keyword>
<comment type="subunit">
    <text evidence="6">Homotetramer. Forms an RuvA(8)-RuvB(12)-Holliday junction (HJ) complex. HJ DNA is sandwiched between 2 RuvA tetramers; dsDNA enters through RuvA and exits via RuvB. An RuvB hexamer assembles on each DNA strand where it exits the tetramer. Each RuvB hexamer is contacted by two RuvA subunits (via domain III) on 2 adjacent RuvB subunits; this complex drives branch migration. In the full resolvosome a probable DNA-RuvA(4)-RuvB(12)-RuvC(2) complex forms which resolves the HJ.</text>
</comment>
<evidence type="ECO:0000313" key="9">
    <source>
        <dbReference type="Proteomes" id="UP000001052"/>
    </source>
</evidence>
<comment type="similarity">
    <text evidence="6">Belongs to the RuvA family.</text>
</comment>
<keyword evidence="8" id="KW-0347">Helicase</keyword>
<comment type="domain">
    <text evidence="6">Has three domains with a flexible linker between the domains II and III and assumes an 'L' shape. Domain III is highly mobile and contacts RuvB.</text>
</comment>
<dbReference type="InterPro" id="IPR036267">
    <property type="entry name" value="RuvA_C_sf"/>
</dbReference>
<reference evidence="8 9" key="2">
    <citation type="journal article" date="2010" name="Stand. Genomic Sci.">
        <title>Complete genome sequence of Desulfohalobium retbaense type strain (HR(100)).</title>
        <authorList>
            <person name="Spring S."/>
            <person name="Nolan M."/>
            <person name="Lapidus A."/>
            <person name="Glavina Del Rio T."/>
            <person name="Copeland A."/>
            <person name="Tice H."/>
            <person name="Cheng J.F."/>
            <person name="Lucas S."/>
            <person name="Land M."/>
            <person name="Chen F."/>
            <person name="Bruce D."/>
            <person name="Goodwin L."/>
            <person name="Pitluck S."/>
            <person name="Ivanova N."/>
            <person name="Mavromatis K."/>
            <person name="Mikhailova N."/>
            <person name="Pati A."/>
            <person name="Chen A."/>
            <person name="Palaniappan K."/>
            <person name="Hauser L."/>
            <person name="Chang Y.J."/>
            <person name="Jeffries C.D."/>
            <person name="Munk C."/>
            <person name="Kiss H."/>
            <person name="Chain P."/>
            <person name="Han C."/>
            <person name="Brettin T."/>
            <person name="Detter J.C."/>
            <person name="Schuler E."/>
            <person name="Goker M."/>
            <person name="Rohde M."/>
            <person name="Bristow J."/>
            <person name="Eisen J.A."/>
            <person name="Markowitz V."/>
            <person name="Hugenholtz P."/>
            <person name="Kyrpides N.C."/>
            <person name="Klenk H.P."/>
        </authorList>
    </citation>
    <scope>NUCLEOTIDE SEQUENCE [LARGE SCALE GENOMIC DNA]</scope>
    <source>
        <strain evidence="8 9">DSM 5692</strain>
    </source>
</reference>
<dbReference type="HAMAP" id="MF_00031">
    <property type="entry name" value="DNA_HJ_migration_RuvA"/>
    <property type="match status" value="1"/>
</dbReference>
<dbReference type="GO" id="GO:0005524">
    <property type="term" value="F:ATP binding"/>
    <property type="evidence" value="ECO:0007669"/>
    <property type="project" value="InterPro"/>
</dbReference>
<dbReference type="CDD" id="cd14332">
    <property type="entry name" value="UBA_RuvA_C"/>
    <property type="match status" value="1"/>
</dbReference>
<proteinExistence type="inferred from homology"/>
<dbReference type="GO" id="GO:0006281">
    <property type="term" value="P:DNA repair"/>
    <property type="evidence" value="ECO:0007669"/>
    <property type="project" value="UniProtKB-UniRule"/>
</dbReference>
<keyword evidence="8" id="KW-0547">Nucleotide-binding</keyword>
<keyword evidence="2 6" id="KW-0227">DNA damage</keyword>
<dbReference type="KEGG" id="drt:Dret_1746"/>
<evidence type="ECO:0000259" key="7">
    <source>
        <dbReference type="SMART" id="SM00278"/>
    </source>
</evidence>
<evidence type="ECO:0000256" key="3">
    <source>
        <dbReference type="ARBA" id="ARBA00023125"/>
    </source>
</evidence>
<dbReference type="RefSeq" id="WP_015752173.1">
    <property type="nucleotide sequence ID" value="NC_013223.1"/>
</dbReference>
<dbReference type="GO" id="GO:0009378">
    <property type="term" value="F:four-way junction helicase activity"/>
    <property type="evidence" value="ECO:0007669"/>
    <property type="project" value="InterPro"/>
</dbReference>
<evidence type="ECO:0000256" key="4">
    <source>
        <dbReference type="ARBA" id="ARBA00023172"/>
    </source>
</evidence>
<dbReference type="GO" id="GO:0000400">
    <property type="term" value="F:four-way junction DNA binding"/>
    <property type="evidence" value="ECO:0007669"/>
    <property type="project" value="UniProtKB-UniRule"/>
</dbReference>
<feature type="region of interest" description="Domain III" evidence="6">
    <location>
        <begin position="155"/>
        <end position="204"/>
    </location>
</feature>
<keyword evidence="8" id="KW-0378">Hydrolase</keyword>
<evidence type="ECO:0000256" key="1">
    <source>
        <dbReference type="ARBA" id="ARBA00022490"/>
    </source>
</evidence>
<organism evidence="8 9">
    <name type="scientific">Desulfohalobium retbaense (strain ATCC 49708 / DSM 5692 / JCM 16813 / HR100)</name>
    <dbReference type="NCBI Taxonomy" id="485915"/>
    <lineage>
        <taxon>Bacteria</taxon>
        <taxon>Pseudomonadati</taxon>
        <taxon>Thermodesulfobacteriota</taxon>
        <taxon>Desulfovibrionia</taxon>
        <taxon>Desulfovibrionales</taxon>
        <taxon>Desulfohalobiaceae</taxon>
        <taxon>Desulfohalobium</taxon>
    </lineage>
</organism>
<dbReference type="InterPro" id="IPR013849">
    <property type="entry name" value="DNA_helicase_Holl-junc_RuvA_I"/>
</dbReference>
<dbReference type="OrthoDB" id="5293449at2"/>
<keyword evidence="9" id="KW-1185">Reference proteome</keyword>
<name>C8X3N3_DESRD</name>
<evidence type="ECO:0000256" key="2">
    <source>
        <dbReference type="ARBA" id="ARBA00022763"/>
    </source>
</evidence>
<dbReference type="GO" id="GO:0005737">
    <property type="term" value="C:cytoplasm"/>
    <property type="evidence" value="ECO:0007669"/>
    <property type="project" value="UniProtKB-SubCell"/>
</dbReference>
<feature type="region of interest" description="Domain I" evidence="6">
    <location>
        <begin position="1"/>
        <end position="64"/>
    </location>
</feature>
<dbReference type="AlphaFoldDB" id="C8X3N3"/>
<keyword evidence="3 6" id="KW-0238">DNA-binding</keyword>
<dbReference type="InterPro" id="IPR003583">
    <property type="entry name" value="Hlx-hairpin-Hlx_DNA-bd_motif"/>
</dbReference>
<dbReference type="GO" id="GO:0009379">
    <property type="term" value="C:Holliday junction helicase complex"/>
    <property type="evidence" value="ECO:0007669"/>
    <property type="project" value="InterPro"/>
</dbReference>
<protein>
    <recommendedName>
        <fullName evidence="6">Holliday junction branch migration complex subunit RuvA</fullName>
    </recommendedName>
</protein>
<feature type="domain" description="Helix-hairpin-helix DNA-binding motif class 1" evidence="7">
    <location>
        <begin position="108"/>
        <end position="127"/>
    </location>
</feature>
<keyword evidence="5 6" id="KW-0234">DNA repair</keyword>
<dbReference type="Gene3D" id="2.40.50.140">
    <property type="entry name" value="Nucleic acid-binding proteins"/>
    <property type="match status" value="1"/>
</dbReference>
<dbReference type="eggNOG" id="COG0632">
    <property type="taxonomic scope" value="Bacteria"/>
</dbReference>
<dbReference type="Pfam" id="PF01330">
    <property type="entry name" value="RuvA_N"/>
    <property type="match status" value="1"/>
</dbReference>
<comment type="caution">
    <text evidence="6">Lacks conserved residue(s) required for the propagation of feature annotation.</text>
</comment>
<reference evidence="9" key="1">
    <citation type="submission" date="2009-09" db="EMBL/GenBank/DDBJ databases">
        <title>The complete chromosome of Desulfohalobium retbaense DSM 5692.</title>
        <authorList>
            <consortium name="US DOE Joint Genome Institute (JGI-PGF)"/>
            <person name="Lucas S."/>
            <person name="Copeland A."/>
            <person name="Lapidus A."/>
            <person name="Glavina del Rio T."/>
            <person name="Dalin E."/>
            <person name="Tice H."/>
            <person name="Bruce D."/>
            <person name="Goodwin L."/>
            <person name="Pitluck S."/>
            <person name="Kyrpides N."/>
            <person name="Mavromatis K."/>
            <person name="Ivanova N."/>
            <person name="Mikhailova N."/>
            <person name="Munk A.C."/>
            <person name="Brettin T."/>
            <person name="Detter J.C."/>
            <person name="Han C."/>
            <person name="Tapia R."/>
            <person name="Larimer F."/>
            <person name="Land M."/>
            <person name="Hauser L."/>
            <person name="Markowitz V."/>
            <person name="Cheng J.-F."/>
            <person name="Hugenholtz P."/>
            <person name="Woyke T."/>
            <person name="Wu D."/>
            <person name="Spring S."/>
            <person name="Klenk H.-P."/>
            <person name="Eisen J.A."/>
        </authorList>
    </citation>
    <scope>NUCLEOTIDE SEQUENCE [LARGE SCALE GENOMIC DNA]</scope>
    <source>
        <strain evidence="9">DSM 5692</strain>
    </source>
</reference>
<keyword evidence="8" id="KW-0067">ATP-binding</keyword>
<sequence>MIGYLKGDVLRIRKDHCLLATAGGVGYDVQATAGTLGRLEQGSEAELFVHTVVREDALELYGFASLAERDVFAELLGVSKLGPKTSLAILSTFTPEELARIAQTEDTAALTRVSGIGPKSAKRIMWELKDKLTAWEGEAVPGTPQATPASGGSVFGDALSGLCGLGYSEEEVRPVLSEILEQEPDLDVGEIIRACLKRLARHTQ</sequence>
<dbReference type="SUPFAM" id="SSF50249">
    <property type="entry name" value="Nucleic acid-binding proteins"/>
    <property type="match status" value="1"/>
</dbReference>
<dbReference type="Pfam" id="PF14520">
    <property type="entry name" value="HHH_5"/>
    <property type="match status" value="1"/>
</dbReference>
<comment type="subcellular location">
    <subcellularLocation>
        <location evidence="6">Cytoplasm</location>
    </subcellularLocation>
</comment>
<gene>
    <name evidence="6" type="primary">ruvA</name>
    <name evidence="8" type="ordered locus">Dret_1746</name>
</gene>